<dbReference type="PANTHER" id="PTHR21711:SF0">
    <property type="entry name" value="MITOCHONDRIAL INNER MEMBRANE PROTEASE ATP23 HOMOLOG"/>
    <property type="match status" value="1"/>
</dbReference>
<evidence type="ECO:0000256" key="6">
    <source>
        <dbReference type="RuleBase" id="RU364057"/>
    </source>
</evidence>
<evidence type="ECO:0000256" key="3">
    <source>
        <dbReference type="ARBA" id="ARBA00022723"/>
    </source>
</evidence>
<evidence type="ECO:0000313" key="7">
    <source>
        <dbReference type="EMBL" id="MES1918271.1"/>
    </source>
</evidence>
<proteinExistence type="inferred from homology"/>
<dbReference type="InterPro" id="IPR019165">
    <property type="entry name" value="Peptidase_M76_ATP23"/>
</dbReference>
<evidence type="ECO:0000256" key="4">
    <source>
        <dbReference type="ARBA" id="ARBA00022801"/>
    </source>
</evidence>
<evidence type="ECO:0000256" key="5">
    <source>
        <dbReference type="ARBA" id="ARBA00023049"/>
    </source>
</evidence>
<comment type="caution">
    <text evidence="7">The sequence shown here is derived from an EMBL/GenBank/DDBJ whole genome shotgun (WGS) entry which is preliminary data.</text>
</comment>
<dbReference type="Proteomes" id="UP001439008">
    <property type="component" value="Unassembled WGS sequence"/>
</dbReference>
<comment type="similarity">
    <text evidence="1 6">Belongs to the peptidase M76 family.</text>
</comment>
<evidence type="ECO:0000313" key="8">
    <source>
        <dbReference type="Proteomes" id="UP001439008"/>
    </source>
</evidence>
<dbReference type="EC" id="3.4.24.-" evidence="6"/>
<keyword evidence="5 6" id="KW-0482">Metalloprotease</keyword>
<keyword evidence="8" id="KW-1185">Reference proteome</keyword>
<organism evidence="7 8">
    <name type="scientific">Bonamia ostreae</name>
    <dbReference type="NCBI Taxonomy" id="126728"/>
    <lineage>
        <taxon>Eukaryota</taxon>
        <taxon>Sar</taxon>
        <taxon>Rhizaria</taxon>
        <taxon>Endomyxa</taxon>
        <taxon>Ascetosporea</taxon>
        <taxon>Haplosporida</taxon>
        <taxon>Bonamia</taxon>
    </lineage>
</organism>
<dbReference type="Pfam" id="PF09768">
    <property type="entry name" value="Peptidase_M76"/>
    <property type="match status" value="1"/>
</dbReference>
<keyword evidence="2 6" id="KW-0645">Protease</keyword>
<evidence type="ECO:0000256" key="1">
    <source>
        <dbReference type="ARBA" id="ARBA00009915"/>
    </source>
</evidence>
<sequence>MPSETNEKSFKTNLRHELIHAYDTAKGADFKNAYHLLCSELRANSLAGNCLSIKDGVKIENCIVERSLRSVFTAFPEITSVNQIEDFSEIKLRCLKRFGDDFEF</sequence>
<keyword evidence="3 6" id="KW-0479">Metal-binding</keyword>
<protein>
    <recommendedName>
        <fullName evidence="6">Mitochondrial inner membrane protease ATP23</fullName>
        <ecNumber evidence="6">3.4.24.-</ecNumber>
    </recommendedName>
</protein>
<reference evidence="7 8" key="1">
    <citation type="journal article" date="2024" name="BMC Biol.">
        <title>Comparative genomics of Ascetosporea gives new insight into the evolutionary basis for animal parasitism in Rhizaria.</title>
        <authorList>
            <person name="Hiltunen Thoren M."/>
            <person name="Onut-Brannstrom I."/>
            <person name="Alfjorden A."/>
            <person name="Peckova H."/>
            <person name="Swords F."/>
            <person name="Hooper C."/>
            <person name="Holzer A.S."/>
            <person name="Bass D."/>
            <person name="Burki F."/>
        </authorList>
    </citation>
    <scope>NUCLEOTIDE SEQUENCE [LARGE SCALE GENOMIC DNA]</scope>
    <source>
        <strain evidence="7">20-A016</strain>
    </source>
</reference>
<accession>A0ABV2AF34</accession>
<evidence type="ECO:0000256" key="2">
    <source>
        <dbReference type="ARBA" id="ARBA00022670"/>
    </source>
</evidence>
<gene>
    <name evidence="7" type="ORF">MHBO_000261</name>
</gene>
<keyword evidence="4 6" id="KW-0378">Hydrolase</keyword>
<dbReference type="PANTHER" id="PTHR21711">
    <property type="entry name" value="MITOCHONDRIAL INNER MEMBRANE PROTEASE"/>
    <property type="match status" value="1"/>
</dbReference>
<name>A0ABV2AF34_9EUKA</name>
<dbReference type="EMBL" id="JBDODL010000035">
    <property type="protein sequence ID" value="MES1918271.1"/>
    <property type="molecule type" value="Genomic_DNA"/>
</dbReference>